<protein>
    <submittedName>
        <fullName evidence="2">Uncharacterized protein</fullName>
    </submittedName>
</protein>
<evidence type="ECO:0000313" key="3">
    <source>
        <dbReference type="Proteomes" id="UP000247409"/>
    </source>
</evidence>
<evidence type="ECO:0000313" key="2">
    <source>
        <dbReference type="EMBL" id="PXF48842.1"/>
    </source>
</evidence>
<keyword evidence="3" id="KW-1185">Reference proteome</keyword>
<organism evidence="2 3">
    <name type="scientific">Gracilariopsis chorda</name>
    <dbReference type="NCBI Taxonomy" id="448386"/>
    <lineage>
        <taxon>Eukaryota</taxon>
        <taxon>Rhodophyta</taxon>
        <taxon>Florideophyceae</taxon>
        <taxon>Rhodymeniophycidae</taxon>
        <taxon>Gracilariales</taxon>
        <taxon>Gracilariaceae</taxon>
        <taxon>Gracilariopsis</taxon>
    </lineage>
</organism>
<dbReference type="AlphaFoldDB" id="A0A2V3J3Z0"/>
<gene>
    <name evidence="2" type="ORF">BWQ96_01398</name>
</gene>
<comment type="caution">
    <text evidence="2">The sequence shown here is derived from an EMBL/GenBank/DDBJ whole genome shotgun (WGS) entry which is preliminary data.</text>
</comment>
<sequence>MRFSRNSREISGGMLAIAFITASKHTAQIKLFDRNSFAEEPPRDIGKDGRTKEVGKQNLGAYSPDEPAQIAGVSANRVDSMGDELMRGATLLFDEVGEGRFSGQPCGFAKQLTNEE</sequence>
<evidence type="ECO:0000256" key="1">
    <source>
        <dbReference type="SAM" id="MobiDB-lite"/>
    </source>
</evidence>
<dbReference type="Proteomes" id="UP000247409">
    <property type="component" value="Unassembled WGS sequence"/>
</dbReference>
<proteinExistence type="predicted"/>
<accession>A0A2V3J3Z0</accession>
<reference evidence="2 3" key="1">
    <citation type="journal article" date="2018" name="Mol. Biol. Evol.">
        <title>Analysis of the draft genome of the red seaweed Gracilariopsis chorda provides insights into genome size evolution in Rhodophyta.</title>
        <authorList>
            <person name="Lee J."/>
            <person name="Yang E.C."/>
            <person name="Graf L."/>
            <person name="Yang J.H."/>
            <person name="Qiu H."/>
            <person name="Zel Zion U."/>
            <person name="Chan C.X."/>
            <person name="Stephens T.G."/>
            <person name="Weber A.P.M."/>
            <person name="Boo G.H."/>
            <person name="Boo S.M."/>
            <person name="Kim K.M."/>
            <person name="Shin Y."/>
            <person name="Jung M."/>
            <person name="Lee S.J."/>
            <person name="Yim H.S."/>
            <person name="Lee J.H."/>
            <person name="Bhattacharya D."/>
            <person name="Yoon H.S."/>
        </authorList>
    </citation>
    <scope>NUCLEOTIDE SEQUENCE [LARGE SCALE GENOMIC DNA]</scope>
    <source>
        <strain evidence="2 3">SKKU-2015</strain>
        <tissue evidence="2">Whole body</tissue>
    </source>
</reference>
<feature type="compositionally biased region" description="Basic and acidic residues" evidence="1">
    <location>
        <begin position="38"/>
        <end position="55"/>
    </location>
</feature>
<dbReference type="EMBL" id="NBIV01000011">
    <property type="protein sequence ID" value="PXF48842.1"/>
    <property type="molecule type" value="Genomic_DNA"/>
</dbReference>
<name>A0A2V3J3Z0_9FLOR</name>
<feature type="region of interest" description="Disordered" evidence="1">
    <location>
        <begin position="38"/>
        <end position="67"/>
    </location>
</feature>